<dbReference type="GO" id="GO:0005770">
    <property type="term" value="C:late endosome"/>
    <property type="evidence" value="ECO:0007669"/>
    <property type="project" value="TreeGrafter"/>
</dbReference>
<protein>
    <submittedName>
        <fullName evidence="7">Vacuolar protein sorting-associated protein 8 homolog</fullName>
    </submittedName>
</protein>
<evidence type="ECO:0000256" key="2">
    <source>
        <dbReference type="ARBA" id="ARBA00022833"/>
    </source>
</evidence>
<dbReference type="SMART" id="SM00184">
    <property type="entry name" value="RING"/>
    <property type="match status" value="2"/>
</dbReference>
<dbReference type="Proteomes" id="UP000079169">
    <property type="component" value="Unplaced"/>
</dbReference>
<dbReference type="InterPro" id="IPR001841">
    <property type="entry name" value="Znf_RING"/>
</dbReference>
<evidence type="ECO:0000256" key="1">
    <source>
        <dbReference type="ARBA" id="ARBA00022771"/>
    </source>
</evidence>
<evidence type="ECO:0000313" key="6">
    <source>
        <dbReference type="Proteomes" id="UP000079169"/>
    </source>
</evidence>
<dbReference type="GO" id="GO:0008270">
    <property type="term" value="F:zinc ion binding"/>
    <property type="evidence" value="ECO:0007669"/>
    <property type="project" value="UniProtKB-KW"/>
</dbReference>
<dbReference type="PANTHER" id="PTHR12616:SF8">
    <property type="entry name" value="VACUOLAR PROTEIN SORTING-ASSOCIATED PROTEIN 8 HOMOLOG"/>
    <property type="match status" value="1"/>
</dbReference>
<dbReference type="KEGG" id="dci:103513353"/>
<dbReference type="GeneID" id="103513353"/>
<feature type="region of interest" description="Disordered" evidence="4">
    <location>
        <begin position="1"/>
        <end position="20"/>
    </location>
</feature>
<dbReference type="InterPro" id="IPR045111">
    <property type="entry name" value="Vps41/Vps8"/>
</dbReference>
<accession>A0A3Q0J5Z7</accession>
<dbReference type="GO" id="GO:0034058">
    <property type="term" value="P:endosomal vesicle fusion"/>
    <property type="evidence" value="ECO:0007669"/>
    <property type="project" value="TreeGrafter"/>
</dbReference>
<keyword evidence="6" id="KW-1185">Reference proteome</keyword>
<evidence type="ECO:0000256" key="4">
    <source>
        <dbReference type="SAM" id="MobiDB-lite"/>
    </source>
</evidence>
<dbReference type="PANTHER" id="PTHR12616">
    <property type="entry name" value="VACUOLAR PROTEIN SORTING VPS41"/>
    <property type="match status" value="1"/>
</dbReference>
<feature type="coiled-coil region" evidence="3">
    <location>
        <begin position="23"/>
        <end position="57"/>
    </location>
</feature>
<dbReference type="STRING" id="121845.A0A3Q0J5Z7"/>
<dbReference type="GO" id="GO:0035556">
    <property type="term" value="P:intracellular signal transduction"/>
    <property type="evidence" value="ECO:0007669"/>
    <property type="project" value="InterPro"/>
</dbReference>
<keyword evidence="1" id="KW-0479">Metal-binding</keyword>
<keyword evidence="2" id="KW-0862">Zinc</keyword>
<dbReference type="AlphaFoldDB" id="A0A3Q0J5Z7"/>
<keyword evidence="3" id="KW-0175">Coiled coil</keyword>
<name>A0A3Q0J5Z7_DIACI</name>
<dbReference type="PaxDb" id="121845-A0A3Q0J5Z7"/>
<reference evidence="7" key="1">
    <citation type="submission" date="2025-08" db="UniProtKB">
        <authorList>
            <consortium name="RefSeq"/>
        </authorList>
    </citation>
    <scope>IDENTIFICATION</scope>
</reference>
<dbReference type="Pfam" id="PF12816">
    <property type="entry name" value="TPR_Vps8"/>
    <property type="match status" value="1"/>
</dbReference>
<gene>
    <name evidence="7" type="primary">LOC103513353</name>
</gene>
<evidence type="ECO:0000256" key="3">
    <source>
        <dbReference type="SAM" id="Coils"/>
    </source>
</evidence>
<proteinExistence type="predicted"/>
<dbReference type="Pfam" id="PF23410">
    <property type="entry name" value="Beta-prop_VPS8"/>
    <property type="match status" value="1"/>
</dbReference>
<evidence type="ECO:0000259" key="5">
    <source>
        <dbReference type="SMART" id="SM00184"/>
    </source>
</evidence>
<dbReference type="GO" id="GO:0006623">
    <property type="term" value="P:protein targeting to vacuole"/>
    <property type="evidence" value="ECO:0007669"/>
    <property type="project" value="InterPro"/>
</dbReference>
<organism evidence="6 7">
    <name type="scientific">Diaphorina citri</name>
    <name type="common">Asian citrus psyllid</name>
    <dbReference type="NCBI Taxonomy" id="121845"/>
    <lineage>
        <taxon>Eukaryota</taxon>
        <taxon>Metazoa</taxon>
        <taxon>Ecdysozoa</taxon>
        <taxon>Arthropoda</taxon>
        <taxon>Hexapoda</taxon>
        <taxon>Insecta</taxon>
        <taxon>Pterygota</taxon>
        <taxon>Neoptera</taxon>
        <taxon>Paraneoptera</taxon>
        <taxon>Hemiptera</taxon>
        <taxon>Sternorrhyncha</taxon>
        <taxon>Psylloidea</taxon>
        <taxon>Psyllidae</taxon>
        <taxon>Diaphorininae</taxon>
        <taxon>Diaphorina</taxon>
    </lineage>
</organism>
<dbReference type="RefSeq" id="XP_026682373.1">
    <property type="nucleotide sequence ID" value="XM_026826572.1"/>
</dbReference>
<dbReference type="GO" id="GO:0030897">
    <property type="term" value="C:HOPS complex"/>
    <property type="evidence" value="ECO:0007669"/>
    <property type="project" value="TreeGrafter"/>
</dbReference>
<sequence length="1090" mass="122295">MAGDSTEPFEESPEPESDLDPRIQIELEALNNATDDINKLEMELDESNTTFRMLMNESTRRLKILNRQLGSCIERARPYYEALEIAKQAQQECQKAAVKFQRANEIHQAAKETVALAEARFLSKQHEWKFDSAWQEMLNNAIIKFTDSTQIAVCSDTGGSVFQLSFKRTLGVRSVESKCLFSGSRGEVCAIEPLILSNLPSHPLQGNIILAMATLSKVIIVSIKPTMRVLLTRSVQVSPVSLPLLSWQFVIIQVSESSRIMDPVLAFARDNTIYFFQVCVFENGKTQVSMLQQVRVDYCIMSCHWMNPGCLFEKCKHEQAMLQSSLESLRSDLHDDLAATIRQAQRGFLVKPECAQCNLEYSLNSKLVAFTCGHSFHHECANAPSNNPPSSTATTPLTCTPNTVSTTPFTCTLCTTWRDLDINLICQFCVDFGLPDKMWGEVWRSVEHITSSRNIFLRSVEALLLKEKITQIPADVMQQLLLYQQTTGRYQSLEQSVLCADIDCLDIELVLSASKEHHLYDAYISVWNRGMQDFVTPLQVLLPQLASGEAEDTSSLGNKLLVYISCCLSGRGYPRGEIEEAKRPTVRQQVCQCLCMQHTPNASDDEPSYPYLRTLLKFNTREFLNALAIAQLPSSFQQRLFDVLISITLNSDKQYLFKPSEVGYVFAFISRNLTRGITVEDKHLHNVLHLLTSSTLEELDARQDAFLEVIKAKDMLHEDSVVEMARAAEFYKVCSVLHEERGEHSLLLKCLLLDNTRKSRVFDFIAESSHKASLEHFIVQNIQHFVDVDGVKAGVTVQSYFPHVFTEALSSLPERAKFAFLQGGMEVGNLPTDSVTKYIQLCCQYEPDKVLSLVRSRNDFKITPVLESVRQYQLEEAEAMLLEKSGDFQGAFDILFRRLQGAIQSSGNIEAATESVVALGQAAGDKLNAQTTWLPLLQCLHRLESHETLKRILSCPNLNLASEFHLLLKHTSGRLGDFRTLITGLFEKCKHEQAMLQSSLESLRSDLHDDLAATIQQAQRGFLVKPECAQCNLEYSLNSKLVAFTCGHSFHHECANAPSNNPPSSTATTPLTCTPNTVSTTPLTCTLCTT</sequence>
<feature type="compositionally biased region" description="Acidic residues" evidence="4">
    <location>
        <begin position="7"/>
        <end position="18"/>
    </location>
</feature>
<dbReference type="InterPro" id="IPR025941">
    <property type="entry name" value="Vps8_central_dom"/>
</dbReference>
<evidence type="ECO:0000313" key="7">
    <source>
        <dbReference type="RefSeq" id="XP_026682373.1"/>
    </source>
</evidence>
<feature type="domain" description="RING-type" evidence="5">
    <location>
        <begin position="1028"/>
        <end position="1088"/>
    </location>
</feature>
<keyword evidence="1" id="KW-0863">Zinc-finger</keyword>
<feature type="domain" description="RING-type" evidence="5">
    <location>
        <begin position="354"/>
        <end position="414"/>
    </location>
</feature>